<name>A0AA35VTL5_GEOBA</name>
<dbReference type="GO" id="GO:0005886">
    <property type="term" value="C:plasma membrane"/>
    <property type="evidence" value="ECO:0007669"/>
    <property type="project" value="UniProtKB-SubCell"/>
</dbReference>
<dbReference type="Pfam" id="PF00596">
    <property type="entry name" value="Aldolase_II"/>
    <property type="match status" value="1"/>
</dbReference>
<evidence type="ECO:0000313" key="3">
    <source>
        <dbReference type="EMBL" id="CAI7991684.1"/>
    </source>
</evidence>
<proteinExistence type="inferred from homology"/>
<dbReference type="InterPro" id="IPR036409">
    <property type="entry name" value="Aldolase_II/adducin_N_sf"/>
</dbReference>
<dbReference type="SUPFAM" id="SSF53639">
    <property type="entry name" value="AraD/HMP-PK domain-like"/>
    <property type="match status" value="1"/>
</dbReference>
<comment type="similarity">
    <text evidence="1">Belongs to the aldolase class II family. Adducin subfamily.</text>
</comment>
<evidence type="ECO:0000256" key="1">
    <source>
        <dbReference type="ARBA" id="ARBA00006274"/>
    </source>
</evidence>
<dbReference type="NCBIfam" id="NF005451">
    <property type="entry name" value="PRK07044.1"/>
    <property type="match status" value="1"/>
</dbReference>
<dbReference type="Proteomes" id="UP001174909">
    <property type="component" value="Unassembled WGS sequence"/>
</dbReference>
<dbReference type="EMBL" id="CASHTH010000127">
    <property type="protein sequence ID" value="CAI7991684.1"/>
    <property type="molecule type" value="Genomic_DNA"/>
</dbReference>
<dbReference type="GO" id="GO:0005856">
    <property type="term" value="C:cytoskeleton"/>
    <property type="evidence" value="ECO:0007669"/>
    <property type="project" value="TreeGrafter"/>
</dbReference>
<gene>
    <name evidence="3" type="ORF">GBAR_LOCUS798</name>
</gene>
<dbReference type="PANTHER" id="PTHR10672:SF3">
    <property type="entry name" value="PROTEIN HU-LI TAI SHAO"/>
    <property type="match status" value="1"/>
</dbReference>
<reference evidence="3" key="1">
    <citation type="submission" date="2023-03" db="EMBL/GenBank/DDBJ databases">
        <authorList>
            <person name="Steffen K."/>
            <person name="Cardenas P."/>
        </authorList>
    </citation>
    <scope>NUCLEOTIDE SEQUENCE</scope>
</reference>
<dbReference type="GO" id="GO:0051015">
    <property type="term" value="F:actin filament binding"/>
    <property type="evidence" value="ECO:0007669"/>
    <property type="project" value="TreeGrafter"/>
</dbReference>
<organism evidence="3 4">
    <name type="scientific">Geodia barretti</name>
    <name type="common">Barrett's horny sponge</name>
    <dbReference type="NCBI Taxonomy" id="519541"/>
    <lineage>
        <taxon>Eukaryota</taxon>
        <taxon>Metazoa</taxon>
        <taxon>Porifera</taxon>
        <taxon>Demospongiae</taxon>
        <taxon>Heteroscleromorpha</taxon>
        <taxon>Tetractinellida</taxon>
        <taxon>Astrophorina</taxon>
        <taxon>Geodiidae</taxon>
        <taxon>Geodia</taxon>
    </lineage>
</organism>
<comment type="caution">
    <text evidence="3">The sequence shown here is derived from an EMBL/GenBank/DDBJ whole genome shotgun (WGS) entry which is preliminary data.</text>
</comment>
<dbReference type="InterPro" id="IPR001303">
    <property type="entry name" value="Aldolase_II/adducin_N"/>
</dbReference>
<evidence type="ECO:0000259" key="2">
    <source>
        <dbReference type="SMART" id="SM01007"/>
    </source>
</evidence>
<accession>A0AA35VTL5</accession>
<evidence type="ECO:0000313" key="4">
    <source>
        <dbReference type="Proteomes" id="UP001174909"/>
    </source>
</evidence>
<dbReference type="InterPro" id="IPR051017">
    <property type="entry name" value="Aldolase-II_Adducin_sf"/>
</dbReference>
<sequence>MFYRRGMDDLIYTHLSVRIPDRRDRYLFIGFGQLFDDVTASSLMTVDIEGSNVGRTPGEVNPAGWVVHRTVFEAVPEAESVMHLHTVPGVAVSAQKGGLLPINQFAITHAGRIAYHDYDGPGLRPAEQKTLIRDLGDKRMMFLRNHGTLTWGRSIAEAFTLMHYLERTCEIQIAAQAGGQPVLPPKSVIERTAAIGQGTGNVEWARIGFEALLRRLDREDPSYRR</sequence>
<protein>
    <submittedName>
        <fullName evidence="3">Aldolase class 2 protein PA3430</fullName>
    </submittedName>
</protein>
<keyword evidence="4" id="KW-1185">Reference proteome</keyword>
<dbReference type="SMART" id="SM01007">
    <property type="entry name" value="Aldolase_II"/>
    <property type="match status" value="1"/>
</dbReference>
<dbReference type="PANTHER" id="PTHR10672">
    <property type="entry name" value="ADDUCIN"/>
    <property type="match status" value="1"/>
</dbReference>
<dbReference type="AlphaFoldDB" id="A0AA35VTL5"/>
<dbReference type="Gene3D" id="3.40.225.10">
    <property type="entry name" value="Class II aldolase/adducin N-terminal domain"/>
    <property type="match status" value="1"/>
</dbReference>
<feature type="domain" description="Class II aldolase/adducin N-terminal" evidence="2">
    <location>
        <begin position="1"/>
        <end position="173"/>
    </location>
</feature>